<dbReference type="EMBL" id="CP134189">
    <property type="protein sequence ID" value="WPB05135.1"/>
    <property type="molecule type" value="Genomic_DNA"/>
</dbReference>
<evidence type="ECO:0000256" key="2">
    <source>
        <dbReference type="SAM" id="Phobius"/>
    </source>
</evidence>
<dbReference type="Pfam" id="PF00149">
    <property type="entry name" value="Metallophos"/>
    <property type="match status" value="1"/>
</dbReference>
<evidence type="ECO:0000313" key="4">
    <source>
        <dbReference type="EMBL" id="PIA94482.1"/>
    </source>
</evidence>
<dbReference type="OrthoDB" id="10267127at2759"/>
<feature type="region of interest" description="Disordered" evidence="1">
    <location>
        <begin position="1"/>
        <end position="68"/>
    </location>
</feature>
<keyword evidence="2" id="KW-0472">Membrane</keyword>
<sequence>MEETLGDLKAKLQAQRYPEAQNGVPEYAAPTSHAGAEKRPLIDQVTNPWQQEKRPTSDDTEDDDEREFGCCDLENDRSCPNTARKLVASRRARRMFALLLLFALAAYYAWTRYLQPIVEEEWAYKEGFMSQDNGTYGIARGGHDRDLVRIKSLDPAFLPGGPADPEGERRLVFIGDIHGCKKELLKLLKKVDFNEKTDHLILVGDTVTKGPDNLGVLDELIRLNATSVRGNHEDRLLHVAKKLHVQEPLPVEATSSKGLAKDAALVRQLEPRHLAYMRDMPLMLHVPRLPMARGPTKKSNSPITEHIIVVHAGLVPGVSLKKQDPYFVMNMRSINRRTLVPSAVRDGKNAKPWYSVWCWYNDRIFKGRSMEGLITTDDFADDESATEVPVGLFGGLWKNFFGKKKSHARPQVVIYGHDSKTGLVINRWSKGLDSGCVNGDKLTALVLNAKGEQELSHVKCKNYRD</sequence>
<feature type="transmembrane region" description="Helical" evidence="2">
    <location>
        <begin position="94"/>
        <end position="110"/>
    </location>
</feature>
<evidence type="ECO:0000313" key="6">
    <source>
        <dbReference type="Proteomes" id="UP000230605"/>
    </source>
</evidence>
<evidence type="ECO:0000256" key="1">
    <source>
        <dbReference type="SAM" id="MobiDB-lite"/>
    </source>
</evidence>
<dbReference type="InterPro" id="IPR050126">
    <property type="entry name" value="Ap4A_hydrolase"/>
</dbReference>
<dbReference type="InterPro" id="IPR029052">
    <property type="entry name" value="Metallo-depent_PP-like"/>
</dbReference>
<reference evidence="4 6" key="1">
    <citation type="submission" date="2015-10" db="EMBL/GenBank/DDBJ databases">
        <title>The cercosporin biosynthetic gene cluster was horizontally transferred to several fungal lineages and shown to be expanded in Cercospora beticola based on microsynteny with recipient genomes.</title>
        <authorList>
            <person name="De Jonge R."/>
            <person name="Ebert M.K."/>
            <person name="Suttle J.C."/>
            <person name="Jurick Ii W.M."/>
            <person name="Secor G.A."/>
            <person name="Thomma B.P."/>
            <person name="Van De Peer Y."/>
            <person name="Bolton M.D."/>
        </authorList>
    </citation>
    <scope>NUCLEOTIDE SEQUENCE [LARGE SCALE GENOMIC DNA]</scope>
    <source>
        <strain evidence="4 6">09-40</strain>
    </source>
</reference>
<dbReference type="PANTHER" id="PTHR42850">
    <property type="entry name" value="METALLOPHOSPHOESTERASE"/>
    <property type="match status" value="1"/>
</dbReference>
<protein>
    <recommendedName>
        <fullName evidence="3">Calcineurin-like phosphoesterase domain-containing protein</fullName>
    </recommendedName>
</protein>
<organism evidence="4 6">
    <name type="scientific">Cercospora beticola</name>
    <name type="common">Sugarbeet leaf spot fungus</name>
    <dbReference type="NCBI Taxonomy" id="122368"/>
    <lineage>
        <taxon>Eukaryota</taxon>
        <taxon>Fungi</taxon>
        <taxon>Dikarya</taxon>
        <taxon>Ascomycota</taxon>
        <taxon>Pezizomycotina</taxon>
        <taxon>Dothideomycetes</taxon>
        <taxon>Dothideomycetidae</taxon>
        <taxon>Mycosphaerellales</taxon>
        <taxon>Mycosphaerellaceae</taxon>
        <taxon>Cercospora</taxon>
    </lineage>
</organism>
<dbReference type="GO" id="GO:0016791">
    <property type="term" value="F:phosphatase activity"/>
    <property type="evidence" value="ECO:0007669"/>
    <property type="project" value="TreeGrafter"/>
</dbReference>
<dbReference type="AlphaFoldDB" id="A0A2G5HQG7"/>
<dbReference type="Proteomes" id="UP000230605">
    <property type="component" value="Chromosome 6"/>
</dbReference>
<dbReference type="SUPFAM" id="SSF56300">
    <property type="entry name" value="Metallo-dependent phosphatases"/>
    <property type="match status" value="1"/>
</dbReference>
<proteinExistence type="predicted"/>
<dbReference type="EMBL" id="LKMD01000104">
    <property type="protein sequence ID" value="PIA94482.1"/>
    <property type="molecule type" value="Genomic_DNA"/>
</dbReference>
<dbReference type="GO" id="GO:0000298">
    <property type="term" value="F:endopolyphosphatase activity"/>
    <property type="evidence" value="ECO:0007669"/>
    <property type="project" value="TreeGrafter"/>
</dbReference>
<evidence type="ECO:0000313" key="5">
    <source>
        <dbReference type="EMBL" id="WPB05135.1"/>
    </source>
</evidence>
<gene>
    <name evidence="4" type="ORF">CB0940_08558</name>
    <name evidence="5" type="ORF">RHO25_009785</name>
</gene>
<keyword evidence="2" id="KW-0812">Transmembrane</keyword>
<evidence type="ECO:0000313" key="7">
    <source>
        <dbReference type="Proteomes" id="UP001302367"/>
    </source>
</evidence>
<evidence type="ECO:0000259" key="3">
    <source>
        <dbReference type="Pfam" id="PF00149"/>
    </source>
</evidence>
<dbReference type="Proteomes" id="UP001302367">
    <property type="component" value="Chromosome 6"/>
</dbReference>
<feature type="domain" description="Calcineurin-like phosphoesterase" evidence="3">
    <location>
        <begin position="170"/>
        <end position="343"/>
    </location>
</feature>
<name>A0A2G5HQG7_CERBT</name>
<accession>A0A2G5HQG7</accession>
<keyword evidence="7" id="KW-1185">Reference proteome</keyword>
<reference evidence="5 7" key="2">
    <citation type="submission" date="2023-09" db="EMBL/GenBank/DDBJ databases">
        <title>Complete-Gapless Cercospora beticola genome.</title>
        <authorList>
            <person name="Wyatt N.A."/>
            <person name="Spanner R.E."/>
            <person name="Bolton M.D."/>
        </authorList>
    </citation>
    <scope>NUCLEOTIDE SEQUENCE [LARGE SCALE GENOMIC DNA]</scope>
    <source>
        <strain evidence="5">Cb09-40</strain>
    </source>
</reference>
<dbReference type="GO" id="GO:0006798">
    <property type="term" value="P:polyphosphate catabolic process"/>
    <property type="evidence" value="ECO:0007669"/>
    <property type="project" value="TreeGrafter"/>
</dbReference>
<keyword evidence="2" id="KW-1133">Transmembrane helix</keyword>
<dbReference type="GO" id="GO:0005737">
    <property type="term" value="C:cytoplasm"/>
    <property type="evidence" value="ECO:0007669"/>
    <property type="project" value="TreeGrafter"/>
</dbReference>
<feature type="compositionally biased region" description="Basic and acidic residues" evidence="1">
    <location>
        <begin position="1"/>
        <end position="10"/>
    </location>
</feature>
<dbReference type="InterPro" id="IPR004843">
    <property type="entry name" value="Calcineurin-like_PHP"/>
</dbReference>
<dbReference type="PANTHER" id="PTHR42850:SF4">
    <property type="entry name" value="ZINC-DEPENDENT ENDOPOLYPHOSPHATASE"/>
    <property type="match status" value="1"/>
</dbReference>
<dbReference type="Gene3D" id="3.60.21.10">
    <property type="match status" value="1"/>
</dbReference>